<reference evidence="5 6" key="1">
    <citation type="submission" date="2018-04" db="EMBL/GenBank/DDBJ databases">
        <authorList>
            <person name="Eckel V.P."/>
            <person name="Vogel R.F."/>
        </authorList>
    </citation>
    <scope>NUCLEOTIDE SEQUENCE [LARGE SCALE GENOMIC DNA]</scope>
    <source>
        <strain evidence="6">TMW 2.1764</strain>
    </source>
</reference>
<dbReference type="PRINTS" id="PR00038">
    <property type="entry name" value="HTHLUXR"/>
</dbReference>
<keyword evidence="1" id="KW-0805">Transcription regulation</keyword>
<feature type="domain" description="HTH luxR-type" evidence="4">
    <location>
        <begin position="836"/>
        <end position="898"/>
    </location>
</feature>
<dbReference type="GO" id="GO:0003677">
    <property type="term" value="F:DNA binding"/>
    <property type="evidence" value="ECO:0007669"/>
    <property type="project" value="UniProtKB-KW"/>
</dbReference>
<evidence type="ECO:0000259" key="4">
    <source>
        <dbReference type="PROSITE" id="PS50043"/>
    </source>
</evidence>
<name>A0A5N6S7N1_9BIFI</name>
<accession>A0A5N6S7N1</accession>
<dbReference type="InterPro" id="IPR041664">
    <property type="entry name" value="AAA_16"/>
</dbReference>
<comment type="caution">
    <text evidence="5">The sequence shown here is derived from an EMBL/GenBank/DDBJ whole genome shotgun (WGS) entry which is preliminary data.</text>
</comment>
<dbReference type="InterPro" id="IPR036388">
    <property type="entry name" value="WH-like_DNA-bd_sf"/>
</dbReference>
<dbReference type="Proteomes" id="UP000325415">
    <property type="component" value="Unassembled WGS sequence"/>
</dbReference>
<dbReference type="PROSITE" id="PS50043">
    <property type="entry name" value="HTH_LUXR_2"/>
    <property type="match status" value="1"/>
</dbReference>
<evidence type="ECO:0000313" key="5">
    <source>
        <dbReference type="EMBL" id="KAE8129235.1"/>
    </source>
</evidence>
<dbReference type="Pfam" id="PF00196">
    <property type="entry name" value="GerE"/>
    <property type="match status" value="1"/>
</dbReference>
<dbReference type="CDD" id="cd06170">
    <property type="entry name" value="LuxR_C_like"/>
    <property type="match status" value="1"/>
</dbReference>
<keyword evidence="3" id="KW-0804">Transcription</keyword>
<dbReference type="InterPro" id="IPR000792">
    <property type="entry name" value="Tscrpt_reg_LuxR_C"/>
</dbReference>
<evidence type="ECO:0000256" key="2">
    <source>
        <dbReference type="ARBA" id="ARBA00023125"/>
    </source>
</evidence>
<evidence type="ECO:0000313" key="6">
    <source>
        <dbReference type="Proteomes" id="UP000325415"/>
    </source>
</evidence>
<dbReference type="PANTHER" id="PTHR44688">
    <property type="entry name" value="DNA-BINDING TRANSCRIPTIONAL ACTIVATOR DEVR_DOSR"/>
    <property type="match status" value="1"/>
</dbReference>
<dbReference type="InterPro" id="IPR027417">
    <property type="entry name" value="P-loop_NTPase"/>
</dbReference>
<dbReference type="EMBL" id="QDAG01000003">
    <property type="protein sequence ID" value="KAE8129235.1"/>
    <property type="molecule type" value="Genomic_DNA"/>
</dbReference>
<dbReference type="Gene3D" id="1.10.10.10">
    <property type="entry name" value="Winged helix-like DNA-binding domain superfamily/Winged helix DNA-binding domain"/>
    <property type="match status" value="1"/>
</dbReference>
<dbReference type="SUPFAM" id="SSF52540">
    <property type="entry name" value="P-loop containing nucleoside triphosphate hydrolases"/>
    <property type="match status" value="1"/>
</dbReference>
<protein>
    <recommendedName>
        <fullName evidence="4">HTH luxR-type domain-containing protein</fullName>
    </recommendedName>
</protein>
<sequence>MTGLPGVGKTTWLRQFEQAADRFRVVSVSADAFEADFSFALIDKVARAAGERAGVLAGVGEATGLEFSGVVRSLLSVLSRGTSGTRRLLVVIDNAQWIDDKSLRALRFVLGRLAFSGAGVVLSGHEPRTGEIAQEIFAAEPDAWARRQQIELAPLDARALRGYVSRVHGLEISLRLASRIRELSGGLPLYIDAVIAAMEPAPGETRSHWDSGVHLPARPGQAFAQGSADATPAVRHALEIAALLRDGVCAREVEAIAQCLGDTVDVEAAIAAGLLVRSAPGSVRPFHSLFAADIAEGLDAQRRIAILEAASAQVSNPHRALLCRLDAATARGDGLTADLLQRVRAAASAAEASGDPGRAIIYLRRAAMLADPAMRGELIVEACVLAGANFISPIVLDLLPELEALDPDPVRDLALLQTRQITGDVPWALAFVHELLAREPQHPDDTVLRMHITMMAVMVQLTTDDYTPVLGLLDDVRELAHRVQDEAMPLSDARLAVMPDAGQILLRATGLAVTAAARVRDLERVQREVDALSGLIANAEASPALADALTCRGGVYAGIGAVQAATADLEAANALAADGIVGWSLGHARVLLAYCWWLAGRTSEAGSMPEGAAVGALDSIDVSSRPLVFLLRAVLAAQAGDEDAYAENRRIAREVTVTDYDTFGAELELLAQVQHARMHGDAQAVLDALSPEALQGRWLAGRSIFTYRVDALAALGRAEEADRELAELHKHVGLDWSPIYGSMNWLEGRVAEAYDLPERALRAYRAAVRGADDAGAPAPRVRAQALSDAGRMQLSLGDAAGGARTLRQAAEQFLTLGARPAVRRALALIDDTDPAVLSGIESLSTREREIAMLVAQGRTNAQIAQSLYLATPTIAFHMRKVLAKLRLSSRRELSSVLA</sequence>
<evidence type="ECO:0000256" key="1">
    <source>
        <dbReference type="ARBA" id="ARBA00023015"/>
    </source>
</evidence>
<proteinExistence type="predicted"/>
<keyword evidence="6" id="KW-1185">Reference proteome</keyword>
<dbReference type="OrthoDB" id="134933at2"/>
<gene>
    <name evidence="5" type="ORF">DDE84_03970</name>
</gene>
<dbReference type="Pfam" id="PF13191">
    <property type="entry name" value="AAA_16"/>
    <property type="match status" value="1"/>
</dbReference>
<evidence type="ECO:0000256" key="3">
    <source>
        <dbReference type="ARBA" id="ARBA00023163"/>
    </source>
</evidence>
<dbReference type="InterPro" id="IPR016032">
    <property type="entry name" value="Sig_transdc_resp-reg_C-effctor"/>
</dbReference>
<dbReference type="PANTHER" id="PTHR44688:SF16">
    <property type="entry name" value="DNA-BINDING TRANSCRIPTIONAL ACTIVATOR DEVR_DOSR"/>
    <property type="match status" value="1"/>
</dbReference>
<dbReference type="AlphaFoldDB" id="A0A5N6S7N1"/>
<dbReference type="SMART" id="SM00421">
    <property type="entry name" value="HTH_LUXR"/>
    <property type="match status" value="1"/>
</dbReference>
<keyword evidence="2" id="KW-0238">DNA-binding</keyword>
<organism evidence="5 6">
    <name type="scientific">Bifidobacterium tibiigranuli</name>
    <dbReference type="NCBI Taxonomy" id="2172043"/>
    <lineage>
        <taxon>Bacteria</taxon>
        <taxon>Bacillati</taxon>
        <taxon>Actinomycetota</taxon>
        <taxon>Actinomycetes</taxon>
        <taxon>Bifidobacteriales</taxon>
        <taxon>Bifidobacteriaceae</taxon>
        <taxon>Bifidobacterium</taxon>
    </lineage>
</organism>
<dbReference type="GO" id="GO:0006355">
    <property type="term" value="P:regulation of DNA-templated transcription"/>
    <property type="evidence" value="ECO:0007669"/>
    <property type="project" value="InterPro"/>
</dbReference>
<dbReference type="SUPFAM" id="SSF46894">
    <property type="entry name" value="C-terminal effector domain of the bipartite response regulators"/>
    <property type="match status" value="1"/>
</dbReference>